<dbReference type="NCBIfam" id="TIGR02223">
    <property type="entry name" value="ftsN"/>
    <property type="match status" value="1"/>
</dbReference>
<keyword evidence="3" id="KW-1133">Transmembrane helix</keyword>
<keyword evidence="5" id="KW-0132">Cell division</keyword>
<dbReference type="Pfam" id="PF05036">
    <property type="entry name" value="SPOR"/>
    <property type="match status" value="1"/>
</dbReference>
<gene>
    <name evidence="5" type="primary">ftsN</name>
    <name evidence="5" type="ORF">EUX55_07010</name>
</gene>
<organism evidence="5 6">
    <name type="scientific">Haemophilus haemolyticus</name>
    <dbReference type="NCBI Taxonomy" id="726"/>
    <lineage>
        <taxon>Bacteria</taxon>
        <taxon>Pseudomonadati</taxon>
        <taxon>Pseudomonadota</taxon>
        <taxon>Gammaproteobacteria</taxon>
        <taxon>Pasteurellales</taxon>
        <taxon>Pasteurellaceae</taxon>
        <taxon>Haemophilus</taxon>
    </lineage>
</organism>
<evidence type="ECO:0000256" key="1">
    <source>
        <dbReference type="NCBIfam" id="TIGR02223"/>
    </source>
</evidence>
<keyword evidence="3" id="KW-0812">Transmembrane</keyword>
<dbReference type="InterPro" id="IPR011930">
    <property type="entry name" value="FtsN"/>
</dbReference>
<accession>A0A502JJI2</accession>
<evidence type="ECO:0000259" key="4">
    <source>
        <dbReference type="PROSITE" id="PS51724"/>
    </source>
</evidence>
<feature type="compositionally biased region" description="Polar residues" evidence="2">
    <location>
        <begin position="128"/>
        <end position="150"/>
    </location>
</feature>
<protein>
    <recommendedName>
        <fullName evidence="1">Cell division protein FtsN</fullName>
    </recommendedName>
</protein>
<dbReference type="SUPFAM" id="SSF110997">
    <property type="entry name" value="Sporulation related repeat"/>
    <property type="match status" value="1"/>
</dbReference>
<dbReference type="InterPro" id="IPR052521">
    <property type="entry name" value="Cell_div_SPOR-domain"/>
</dbReference>
<dbReference type="PROSITE" id="PS51724">
    <property type="entry name" value="SPOR"/>
    <property type="match status" value="1"/>
</dbReference>
<keyword evidence="5" id="KW-0131">Cell cycle</keyword>
<dbReference type="EMBL" id="SDPK01000034">
    <property type="protein sequence ID" value="TPG97828.1"/>
    <property type="molecule type" value="Genomic_DNA"/>
</dbReference>
<dbReference type="InterPro" id="IPR036680">
    <property type="entry name" value="SPOR-like_sf"/>
</dbReference>
<dbReference type="Proteomes" id="UP000317926">
    <property type="component" value="Unassembled WGS sequence"/>
</dbReference>
<dbReference type="PANTHER" id="PTHR38687:SF2">
    <property type="entry name" value="CELL DIVISION PROTEIN FTSN"/>
    <property type="match status" value="1"/>
</dbReference>
<evidence type="ECO:0000313" key="6">
    <source>
        <dbReference type="Proteomes" id="UP000317926"/>
    </source>
</evidence>
<feature type="transmembrane region" description="Helical" evidence="3">
    <location>
        <begin position="21"/>
        <end position="41"/>
    </location>
</feature>
<evidence type="ECO:0000256" key="3">
    <source>
        <dbReference type="SAM" id="Phobius"/>
    </source>
</evidence>
<dbReference type="InterPro" id="IPR007730">
    <property type="entry name" value="SPOR-like_dom"/>
</dbReference>
<dbReference type="PANTHER" id="PTHR38687">
    <property type="entry name" value="CELL DIVISION PROTEIN DEDD-RELATED"/>
    <property type="match status" value="1"/>
</dbReference>
<keyword evidence="3" id="KW-0472">Membrane</keyword>
<dbReference type="GO" id="GO:0042834">
    <property type="term" value="F:peptidoglycan binding"/>
    <property type="evidence" value="ECO:0007669"/>
    <property type="project" value="InterPro"/>
</dbReference>
<comment type="caution">
    <text evidence="5">The sequence shown here is derived from an EMBL/GenBank/DDBJ whole genome shotgun (WGS) entry which is preliminary data.</text>
</comment>
<name>A0A502JJI2_HAEHA</name>
<dbReference type="GO" id="GO:0051301">
    <property type="term" value="P:cell division"/>
    <property type="evidence" value="ECO:0007669"/>
    <property type="project" value="UniProtKB-KW"/>
</dbReference>
<evidence type="ECO:0000256" key="2">
    <source>
        <dbReference type="SAM" id="MobiDB-lite"/>
    </source>
</evidence>
<dbReference type="RefSeq" id="WP_140520198.1">
    <property type="nucleotide sequence ID" value="NZ_JACBKC010000034.1"/>
</dbReference>
<dbReference type="AlphaFoldDB" id="A0A502JJI2"/>
<reference evidence="5 6" key="1">
    <citation type="submission" date="2019-01" db="EMBL/GenBank/DDBJ databases">
        <title>Comparative genomic analysis identifies haemin-independent Haemophilus haemolyticus: a formal re-classification of Haemophilus intermedius.</title>
        <authorList>
            <person name="Harris T.M."/>
            <person name="Price E.P."/>
            <person name="Sarovich D.S."/>
            <person name="Norskov-Lauritsen N."/>
            <person name="Beissbarth J."/>
            <person name="Chang A.B."/>
            <person name="Smith-Vaughan H.C."/>
        </authorList>
    </citation>
    <scope>NUCLEOTIDE SEQUENCE [LARGE SCALE GENOMIC DNA]</scope>
    <source>
        <strain evidence="5 6">PN24</strain>
    </source>
</reference>
<sequence length="273" mass="30661">MAHRDFVARRGVNKKKGKNKNILIGMMIAVVFAFCIGLYFLKNKTEEKVVKEIIPQTEKTQPKSILPNRPEEVWSYIKALETRTVPVDDKPSSVEKNMRLTEEQRQVLIQMEKDQKAAEEARKLAEQQADQESTKVDNLSKSTVVQQSSPVKTEQVKKVETVRIDTLSTEAEKKAKQAKLDTAKKVESIKTVEPKTTENENISKKFGLQCGAFKNRAQAENLQGRLAMTGLNAQVQVNGEWNRVRIGNFANRDAAMQAQSKAKSVADCVVIGM</sequence>
<proteinExistence type="predicted"/>
<evidence type="ECO:0000313" key="5">
    <source>
        <dbReference type="EMBL" id="TPG97828.1"/>
    </source>
</evidence>
<dbReference type="Gene3D" id="3.30.70.1070">
    <property type="entry name" value="Sporulation related repeat"/>
    <property type="match status" value="1"/>
</dbReference>
<feature type="region of interest" description="Disordered" evidence="2">
    <location>
        <begin position="118"/>
        <end position="152"/>
    </location>
</feature>
<feature type="domain" description="SPOR" evidence="4">
    <location>
        <begin position="200"/>
        <end position="273"/>
    </location>
</feature>